<feature type="domain" description="Sushi" evidence="8">
    <location>
        <begin position="570"/>
        <end position="627"/>
    </location>
</feature>
<dbReference type="CDD" id="cd00033">
    <property type="entry name" value="CCP"/>
    <property type="match status" value="12"/>
</dbReference>
<evidence type="ECO:0000256" key="5">
    <source>
        <dbReference type="PROSITE-ProRule" id="PRU00302"/>
    </source>
</evidence>
<dbReference type="PANTHER" id="PTHR19325">
    <property type="entry name" value="COMPLEMENT COMPONENT-RELATED SUSHI DOMAIN-CONTAINING"/>
    <property type="match status" value="1"/>
</dbReference>
<dbReference type="Ensembl" id="ENSOMYT00000060184.2">
    <property type="protein sequence ID" value="ENSOMYP00000055279.2"/>
    <property type="gene ID" value="ENSOMYG00000025476.2"/>
</dbReference>
<dbReference type="SMART" id="SM00032">
    <property type="entry name" value="CCP"/>
    <property type="match status" value="12"/>
</dbReference>
<evidence type="ECO:0000313" key="10">
    <source>
        <dbReference type="Proteomes" id="UP000694395"/>
    </source>
</evidence>
<dbReference type="Ensembl" id="ENSOMYT00000060327.2">
    <property type="protein sequence ID" value="ENSOMYP00000055414.2"/>
    <property type="gene ID" value="ENSOMYG00000025476.2"/>
</dbReference>
<evidence type="ECO:0000256" key="7">
    <source>
        <dbReference type="SAM" id="SignalP"/>
    </source>
</evidence>
<feature type="domain" description="Sushi" evidence="8">
    <location>
        <begin position="267"/>
        <end position="329"/>
    </location>
</feature>
<feature type="domain" description="Sushi" evidence="8">
    <location>
        <begin position="449"/>
        <end position="506"/>
    </location>
</feature>
<dbReference type="Gene3D" id="2.10.70.10">
    <property type="entry name" value="Complement Module, domain 1"/>
    <property type="match status" value="12"/>
</dbReference>
<evidence type="ECO:0000256" key="2">
    <source>
        <dbReference type="ARBA" id="ARBA00022737"/>
    </source>
</evidence>
<feature type="disulfide bond" evidence="5">
    <location>
        <begin position="390"/>
        <end position="433"/>
    </location>
</feature>
<feature type="disulfide bond" evidence="5">
    <location>
        <begin position="540"/>
        <end position="567"/>
    </location>
</feature>
<feature type="domain" description="Sushi" evidence="8">
    <location>
        <begin position="507"/>
        <end position="569"/>
    </location>
</feature>
<dbReference type="SUPFAM" id="SSF57535">
    <property type="entry name" value="Complement control module/SCR domain"/>
    <property type="match status" value="12"/>
</dbReference>
<keyword evidence="6" id="KW-1133">Transmembrane helix</keyword>
<feature type="domain" description="Sushi" evidence="8">
    <location>
        <begin position="90"/>
        <end position="147"/>
    </location>
</feature>
<accession>A0A8C7VY42</accession>
<dbReference type="Ensembl" id="ENSOMYT00000060303.2">
    <property type="protein sequence ID" value="ENSOMYP00000055392.2"/>
    <property type="gene ID" value="ENSOMYG00000025476.2"/>
</dbReference>
<keyword evidence="2" id="KW-0677">Repeat</keyword>
<dbReference type="InterPro" id="IPR050350">
    <property type="entry name" value="Compl-Cell_Adhes-Reg"/>
</dbReference>
<organism evidence="9 10">
    <name type="scientific">Oncorhynchus mykiss</name>
    <name type="common">Rainbow trout</name>
    <name type="synonym">Salmo gairdneri</name>
    <dbReference type="NCBI Taxonomy" id="8022"/>
    <lineage>
        <taxon>Eukaryota</taxon>
        <taxon>Metazoa</taxon>
        <taxon>Chordata</taxon>
        <taxon>Craniata</taxon>
        <taxon>Vertebrata</taxon>
        <taxon>Euteleostomi</taxon>
        <taxon>Actinopterygii</taxon>
        <taxon>Neopterygii</taxon>
        <taxon>Teleostei</taxon>
        <taxon>Protacanthopterygii</taxon>
        <taxon>Salmoniformes</taxon>
        <taxon>Salmonidae</taxon>
        <taxon>Salmoninae</taxon>
        <taxon>Oncorhynchus</taxon>
    </lineage>
</organism>
<feature type="disulfide bond" evidence="5">
    <location>
        <begin position="179"/>
        <end position="206"/>
    </location>
</feature>
<evidence type="ECO:0000256" key="4">
    <source>
        <dbReference type="ARBA" id="ARBA00023180"/>
    </source>
</evidence>
<feature type="domain" description="Sushi" evidence="8">
    <location>
        <begin position="330"/>
        <end position="387"/>
    </location>
</feature>
<comment type="caution">
    <text evidence="5">Lacks conserved residue(s) required for the propagation of feature annotation.</text>
</comment>
<feature type="disulfide bond" evidence="5">
    <location>
        <begin position="630"/>
        <end position="673"/>
    </location>
</feature>
<name>A0A8C7VY37_ONCMY</name>
<dbReference type="InterPro" id="IPR000436">
    <property type="entry name" value="Sushi_SCR_CCP_dom"/>
</dbReference>
<feature type="chain" id="PRO_5044682169" description="Sushi domain-containing protein" evidence="7">
    <location>
        <begin position="27"/>
        <end position="825"/>
    </location>
</feature>
<keyword evidence="3 5" id="KW-1015">Disulfide bond</keyword>
<dbReference type="PROSITE" id="PS50923">
    <property type="entry name" value="SUSHI"/>
    <property type="match status" value="12"/>
</dbReference>
<feature type="domain" description="Sushi" evidence="8">
    <location>
        <begin position="27"/>
        <end position="89"/>
    </location>
</feature>
<reference evidence="9" key="2">
    <citation type="submission" date="2025-05" db="UniProtKB">
        <authorList>
            <consortium name="Ensembl"/>
        </authorList>
    </citation>
    <scope>IDENTIFICATION</scope>
</reference>
<dbReference type="Proteomes" id="UP000694395">
    <property type="component" value="Chromosome 9"/>
</dbReference>
<evidence type="ECO:0000313" key="9">
    <source>
        <dbReference type="Ensembl" id="ENSOMYP00000055378.2"/>
    </source>
</evidence>
<keyword evidence="7" id="KW-0732">Signal</keyword>
<sequence length="825" mass="88254">MQPSNVCWSLTIWMVQLALTVLTVQAKNCTKPIGGPNMVLSDAFITQETFVDGANVTFKCAIGYASTGRSPPVTCTAGVWSEVKLKCERKSCGSPGEVMNGQFNLSEGILFGDQVVATCNTGYVLVGSGVRTCMDGGWDGRVPVCEVVKCGKPPNIVNGGPVVPPDDTYDYGSVVQYDCEKDYTLVGTKYITCSENGEFQPAPPECKMVSCPPPVVENGVRIDGRPPYTYMSFVTYRCNAGYEMEGQDSLTCEIEGWSAPYPTCKAKNCSKPIGGPNMVLSDAFITQETFVDGANVTFQCAIGYASTGRSPPVTCTAGVWSEVKLKCERKSCGSPGEVMNGQFNLSEGILFGDQVVATCNTGYVLVGSGVRTCMDGGWDGRVPVCEVVKCGKPPNIVNGGPVVPPDDTYDYGSVVQYDCEKDYTLVGTKYITCSENGEFQPAPPECKMVSCPPPVVENGVRIDGRPPYTYMSFVTYRCNAGYEMEGQASLTCEIEGWSAPYPTCKAKNCTKPIGGPNMVLSDAFITQETFVDGAKVTFQCAIGYASTGRSTPVTCTAGVWSEVKLKCERKSCGSPGEVMNGQFNLSEGILFGDQVVATCNTGYVLVGSGVRTCMAGGWDGRVPVCEVVKCGKPPNIVNGGPVVPPDDTYDYGSVVQYDCEKDYTLVGTKYITCSENGEFQPAPPECKMVSCLPPVVVNGVRIDGRPPYTYMSFVTYRCNAGYEMEGKASLTCDIEGWSAPYPTCKALLTTTNPTTTKRTTIQDRVPRPTDLTPKANNNTGVIAGCVVGGLAIIFGAVFAVYKVKQSSRGGYSSNVATKNSEDNEL</sequence>
<dbReference type="Ensembl" id="ENSOMYT00000060287.2">
    <property type="protein sequence ID" value="ENSOMYP00000055378.2"/>
    <property type="gene ID" value="ENSOMYG00000025476.2"/>
</dbReference>
<feature type="domain" description="Sushi" evidence="8">
    <location>
        <begin position="209"/>
        <end position="266"/>
    </location>
</feature>
<feature type="disulfide bond" evidence="5">
    <location>
        <begin position="150"/>
        <end position="193"/>
    </location>
</feature>
<keyword evidence="4" id="KW-0325">Glycoprotein</keyword>
<keyword evidence="6" id="KW-0812">Transmembrane</keyword>
<feature type="disulfide bond" evidence="5">
    <location>
        <begin position="419"/>
        <end position="446"/>
    </location>
</feature>
<feature type="signal peptide" evidence="7">
    <location>
        <begin position="1"/>
        <end position="26"/>
    </location>
</feature>
<feature type="domain" description="Sushi" evidence="8">
    <location>
        <begin position="148"/>
        <end position="208"/>
    </location>
</feature>
<feature type="domain" description="Sushi" evidence="8">
    <location>
        <begin position="388"/>
        <end position="448"/>
    </location>
</feature>
<keyword evidence="1 5" id="KW-0768">Sushi</keyword>
<feature type="domain" description="Sushi" evidence="8">
    <location>
        <begin position="689"/>
        <end position="746"/>
    </location>
</feature>
<keyword evidence="10" id="KW-1185">Reference proteome</keyword>
<dbReference type="AlphaFoldDB" id="A0A8C7VY37"/>
<feature type="transmembrane region" description="Helical" evidence="6">
    <location>
        <begin position="781"/>
        <end position="801"/>
    </location>
</feature>
<evidence type="ECO:0000259" key="8">
    <source>
        <dbReference type="PROSITE" id="PS50923"/>
    </source>
</evidence>
<evidence type="ECO:0000256" key="6">
    <source>
        <dbReference type="SAM" id="Phobius"/>
    </source>
</evidence>
<feature type="disulfide bond" evidence="5">
    <location>
        <begin position="659"/>
        <end position="686"/>
    </location>
</feature>
<accession>A0A8C7VY37</accession>
<keyword evidence="6" id="KW-0472">Membrane</keyword>
<protein>
    <recommendedName>
        <fullName evidence="8">Sushi domain-containing protein</fullName>
    </recommendedName>
</protein>
<dbReference type="Pfam" id="PF00084">
    <property type="entry name" value="Sushi"/>
    <property type="match status" value="12"/>
</dbReference>
<proteinExistence type="predicted"/>
<dbReference type="InterPro" id="IPR035976">
    <property type="entry name" value="Sushi/SCR/CCP_sf"/>
</dbReference>
<feature type="domain" description="Sushi" evidence="8">
    <location>
        <begin position="628"/>
        <end position="688"/>
    </location>
</feature>
<reference evidence="9 10" key="1">
    <citation type="submission" date="2020-07" db="EMBL/GenBank/DDBJ databases">
        <title>A long reads based de novo assembly of the rainbow trout Arlee double haploid line genome.</title>
        <authorList>
            <person name="Gao G."/>
            <person name="Palti Y."/>
        </authorList>
    </citation>
    <scope>NUCLEOTIDE SEQUENCE [LARGE SCALE GENOMIC DNA]</scope>
</reference>
<evidence type="ECO:0000256" key="1">
    <source>
        <dbReference type="ARBA" id="ARBA00022659"/>
    </source>
</evidence>
<feature type="disulfide bond" evidence="5">
    <location>
        <begin position="60"/>
        <end position="87"/>
    </location>
</feature>
<evidence type="ECO:0000256" key="3">
    <source>
        <dbReference type="ARBA" id="ARBA00023157"/>
    </source>
</evidence>
<dbReference type="PANTHER" id="PTHR19325:SF570">
    <property type="entry name" value="COMPLEMENT COMPONENT 4 BINDING PROTEIN, MEMBRANE"/>
    <property type="match status" value="1"/>
</dbReference>
<accession>A0A8C7RR60</accession>
<dbReference type="GeneTree" id="ENSGT00940000163310"/>
<feature type="disulfide bond" evidence="5">
    <location>
        <begin position="300"/>
        <end position="327"/>
    </location>
</feature>